<proteinExistence type="predicted"/>
<dbReference type="Proteomes" id="UP000324209">
    <property type="component" value="Chromosome"/>
</dbReference>
<keyword evidence="2" id="KW-0812">Transmembrane</keyword>
<feature type="transmembrane region" description="Helical" evidence="2">
    <location>
        <begin position="116"/>
        <end position="134"/>
    </location>
</feature>
<dbReference type="KEGG" id="ock:EXM22_13090"/>
<keyword evidence="2" id="KW-0472">Membrane</keyword>
<reference evidence="3 4" key="1">
    <citation type="submission" date="2019-02" db="EMBL/GenBank/DDBJ databases">
        <title>Complete Genome Sequence and Methylome Analysis of free living Spirochaetas.</title>
        <authorList>
            <person name="Fomenkov A."/>
            <person name="Dubinina G."/>
            <person name="Leshcheva N."/>
            <person name="Mikheeva N."/>
            <person name="Grabovich M."/>
            <person name="Vincze T."/>
            <person name="Roberts R.J."/>
        </authorList>
    </citation>
    <scope>NUCLEOTIDE SEQUENCE [LARGE SCALE GENOMIC DNA]</scope>
    <source>
        <strain evidence="3 4">K2</strain>
    </source>
</reference>
<evidence type="ECO:0008006" key="5">
    <source>
        <dbReference type="Google" id="ProtNLM"/>
    </source>
</evidence>
<name>A0A5C1QNT0_9SPIO</name>
<dbReference type="InterPro" id="IPR036259">
    <property type="entry name" value="MFS_trans_sf"/>
</dbReference>
<gene>
    <name evidence="3" type="ORF">EXM22_13090</name>
</gene>
<evidence type="ECO:0000256" key="2">
    <source>
        <dbReference type="SAM" id="Phobius"/>
    </source>
</evidence>
<feature type="transmembrane region" description="Helical" evidence="2">
    <location>
        <begin position="140"/>
        <end position="161"/>
    </location>
</feature>
<accession>A0A5C1QNT0</accession>
<dbReference type="SUPFAM" id="SSF103473">
    <property type="entry name" value="MFS general substrate transporter"/>
    <property type="match status" value="1"/>
</dbReference>
<feature type="region of interest" description="Disordered" evidence="1">
    <location>
        <begin position="31"/>
        <end position="50"/>
    </location>
</feature>
<dbReference type="AlphaFoldDB" id="A0A5C1QNT0"/>
<feature type="transmembrane region" description="Helical" evidence="2">
    <location>
        <begin position="204"/>
        <end position="224"/>
    </location>
</feature>
<organism evidence="3 4">
    <name type="scientific">Oceanispirochaeta crateris</name>
    <dbReference type="NCBI Taxonomy" id="2518645"/>
    <lineage>
        <taxon>Bacteria</taxon>
        <taxon>Pseudomonadati</taxon>
        <taxon>Spirochaetota</taxon>
        <taxon>Spirochaetia</taxon>
        <taxon>Spirochaetales</taxon>
        <taxon>Spirochaetaceae</taxon>
        <taxon>Oceanispirochaeta</taxon>
    </lineage>
</organism>
<evidence type="ECO:0000313" key="4">
    <source>
        <dbReference type="Proteomes" id="UP000324209"/>
    </source>
</evidence>
<dbReference type="OrthoDB" id="80070at2"/>
<feature type="transmembrane region" description="Helical" evidence="2">
    <location>
        <begin position="57"/>
        <end position="78"/>
    </location>
</feature>
<feature type="transmembrane region" description="Helical" evidence="2">
    <location>
        <begin position="173"/>
        <end position="192"/>
    </location>
</feature>
<keyword evidence="4" id="KW-1185">Reference proteome</keyword>
<sequence length="238" mass="26614">MPYCSRCGVEVYENAEKCPLCQSPIQKFVSDPTPGRPFPQDELASPRPPRMNKKERIHLASVLTGFGLLIPILITLSVDLNLNGTLTWSYYPSIILAAILLIVLTSLYVTKYPGRLIWIIFLIIWGTIFLLSAFTNLSDLAWSTGFPIVFFAAICSHLTVIISSKSKRKGANVAAFIIIAIGLFCFLSDLQLSFRLKGKMAPGWSFIVLAATQPVALILLYLHYRKDKGSKLKKYFHI</sequence>
<feature type="transmembrane region" description="Helical" evidence="2">
    <location>
        <begin position="90"/>
        <end position="109"/>
    </location>
</feature>
<dbReference type="EMBL" id="CP036150">
    <property type="protein sequence ID" value="QEN08879.1"/>
    <property type="molecule type" value="Genomic_DNA"/>
</dbReference>
<evidence type="ECO:0000256" key="1">
    <source>
        <dbReference type="SAM" id="MobiDB-lite"/>
    </source>
</evidence>
<keyword evidence="2" id="KW-1133">Transmembrane helix</keyword>
<evidence type="ECO:0000313" key="3">
    <source>
        <dbReference type="EMBL" id="QEN08879.1"/>
    </source>
</evidence>
<protein>
    <recommendedName>
        <fullName evidence="5">Zinc ribbon domain-containing protein</fullName>
    </recommendedName>
</protein>